<keyword evidence="1" id="KW-0812">Transmembrane</keyword>
<dbReference type="PANTHER" id="PTHR43265:SF1">
    <property type="entry name" value="ESTERASE ESTD"/>
    <property type="match status" value="1"/>
</dbReference>
<evidence type="ECO:0000256" key="1">
    <source>
        <dbReference type="SAM" id="Phobius"/>
    </source>
</evidence>
<protein>
    <submittedName>
        <fullName evidence="3">Alpha/beta hydrolase family protein</fullName>
        <ecNumber evidence="3">3.4.-.-</ecNumber>
    </submittedName>
</protein>
<dbReference type="InterPro" id="IPR053145">
    <property type="entry name" value="AB_hydrolase_Est10"/>
</dbReference>
<gene>
    <name evidence="3" type="ORF">ACFO8L_37690</name>
</gene>
<keyword evidence="2" id="KW-0732">Signal</keyword>
<comment type="caution">
    <text evidence="3">The sequence shown here is derived from an EMBL/GenBank/DDBJ whole genome shotgun (WGS) entry which is preliminary data.</text>
</comment>
<feature type="transmembrane region" description="Helical" evidence="1">
    <location>
        <begin position="339"/>
        <end position="358"/>
    </location>
</feature>
<keyword evidence="1" id="KW-1133">Transmembrane helix</keyword>
<sequence>MVLASSAFALAATPAYAGPATPAYAGPAALSAPAGLAAAEVSFTAKDGVVLHGTVIAPAPAPGSGTRRRAALVMMEGAGNRGRGNLLPEAEAFARRGIVTLIYDKRTVGYSLVHRDYSVLADDALAGLRLLRSRADVDPGRLGLWALSEGAFAAPLAASRSADVKFLITVGAVGIAPAAQTAWQYGEYLRHAGVSGSLPHTLQSTAIRMTMSAGIFPEANFDPAPAWERVRQPVLAQWGALDRQAIPQESGRIIRQALERGGNTRHTIRIVPGLRHNLQLTADGGFDRIVSLPPDYGAYEASWIERSASARPGTSAGPAPADDLPVPTFTPPAWYESPWWELVAFLVFLVGFAGYPVTAVVRRVRGRRSAPPARRPARWLAALGLATTLGGLAYVLFMLATAANVIGPVVAGHPIPWLVLRLLAVATVVTTAACALSWRRHRRDMTRGDKARVGLLIGAGLVFLPWAVYWGLLV</sequence>
<dbReference type="EMBL" id="JBHSFN010000038">
    <property type="protein sequence ID" value="MFC4591871.1"/>
    <property type="molecule type" value="Genomic_DNA"/>
</dbReference>
<feature type="chain" id="PRO_5045888552" evidence="2">
    <location>
        <begin position="18"/>
        <end position="474"/>
    </location>
</feature>
<accession>A0ABV9ETQ7</accession>
<dbReference type="Gene3D" id="3.40.50.1820">
    <property type="entry name" value="alpha/beta hydrolase"/>
    <property type="match status" value="1"/>
</dbReference>
<evidence type="ECO:0000313" key="3">
    <source>
        <dbReference type="EMBL" id="MFC4591871.1"/>
    </source>
</evidence>
<dbReference type="InterPro" id="IPR029058">
    <property type="entry name" value="AB_hydrolase_fold"/>
</dbReference>
<dbReference type="GO" id="GO:0016787">
    <property type="term" value="F:hydrolase activity"/>
    <property type="evidence" value="ECO:0007669"/>
    <property type="project" value="UniProtKB-KW"/>
</dbReference>
<keyword evidence="1" id="KW-0472">Membrane</keyword>
<dbReference type="RefSeq" id="WP_262845826.1">
    <property type="nucleotide sequence ID" value="NZ_JANZYP010000042.1"/>
</dbReference>
<dbReference type="EC" id="3.4.-.-" evidence="3"/>
<evidence type="ECO:0000313" key="4">
    <source>
        <dbReference type="Proteomes" id="UP001595891"/>
    </source>
</evidence>
<keyword evidence="4" id="KW-1185">Reference proteome</keyword>
<feature type="transmembrane region" description="Helical" evidence="1">
    <location>
        <begin position="379"/>
        <end position="406"/>
    </location>
</feature>
<feature type="signal peptide" evidence="2">
    <location>
        <begin position="1"/>
        <end position="17"/>
    </location>
</feature>
<dbReference type="SUPFAM" id="SSF53474">
    <property type="entry name" value="alpha/beta-Hydrolases"/>
    <property type="match status" value="1"/>
</dbReference>
<dbReference type="PANTHER" id="PTHR43265">
    <property type="entry name" value="ESTERASE ESTD"/>
    <property type="match status" value="1"/>
</dbReference>
<feature type="transmembrane region" description="Helical" evidence="1">
    <location>
        <begin position="418"/>
        <end position="439"/>
    </location>
</feature>
<reference evidence="4" key="1">
    <citation type="journal article" date="2019" name="Int. J. Syst. Evol. Microbiol.">
        <title>The Global Catalogue of Microorganisms (GCM) 10K type strain sequencing project: providing services to taxonomists for standard genome sequencing and annotation.</title>
        <authorList>
            <consortium name="The Broad Institute Genomics Platform"/>
            <consortium name="The Broad Institute Genome Sequencing Center for Infectious Disease"/>
            <person name="Wu L."/>
            <person name="Ma J."/>
        </authorList>
    </citation>
    <scope>NUCLEOTIDE SEQUENCE [LARGE SCALE GENOMIC DNA]</scope>
    <source>
        <strain evidence="4">CCUG 49560</strain>
    </source>
</reference>
<name>A0ABV9ETQ7_9ACTN</name>
<keyword evidence="3" id="KW-0378">Hydrolase</keyword>
<feature type="transmembrane region" description="Helical" evidence="1">
    <location>
        <begin position="451"/>
        <end position="472"/>
    </location>
</feature>
<organism evidence="3 4">
    <name type="scientific">Sphaerisporangium corydalis</name>
    <dbReference type="NCBI Taxonomy" id="1441875"/>
    <lineage>
        <taxon>Bacteria</taxon>
        <taxon>Bacillati</taxon>
        <taxon>Actinomycetota</taxon>
        <taxon>Actinomycetes</taxon>
        <taxon>Streptosporangiales</taxon>
        <taxon>Streptosporangiaceae</taxon>
        <taxon>Sphaerisporangium</taxon>
    </lineage>
</organism>
<evidence type="ECO:0000256" key="2">
    <source>
        <dbReference type="SAM" id="SignalP"/>
    </source>
</evidence>
<dbReference type="Proteomes" id="UP001595891">
    <property type="component" value="Unassembled WGS sequence"/>
</dbReference>
<proteinExistence type="predicted"/>